<gene>
    <name evidence="1" type="ORF">CRV2_00015560</name>
</gene>
<evidence type="ECO:0000313" key="2">
    <source>
        <dbReference type="Proteomes" id="UP000836387"/>
    </source>
</evidence>
<evidence type="ECO:0000313" key="1">
    <source>
        <dbReference type="EMBL" id="CAG9957002.1"/>
    </source>
</evidence>
<comment type="caution">
    <text evidence="1">The sequence shown here is derived from an EMBL/GenBank/DDBJ whole genome shotgun (WGS) entry which is preliminary data.</text>
</comment>
<organism evidence="1 2">
    <name type="scientific">Clonostachys rosea f. rosea IK726</name>
    <dbReference type="NCBI Taxonomy" id="1349383"/>
    <lineage>
        <taxon>Eukaryota</taxon>
        <taxon>Fungi</taxon>
        <taxon>Dikarya</taxon>
        <taxon>Ascomycota</taxon>
        <taxon>Pezizomycotina</taxon>
        <taxon>Sordariomycetes</taxon>
        <taxon>Hypocreomycetidae</taxon>
        <taxon>Hypocreales</taxon>
        <taxon>Bionectriaceae</taxon>
        <taxon>Clonostachys</taxon>
    </lineage>
</organism>
<dbReference type="EMBL" id="CADEHS020000646">
    <property type="protein sequence ID" value="CAG9957002.1"/>
    <property type="molecule type" value="Genomic_DNA"/>
</dbReference>
<accession>A0ACA9UU53</accession>
<reference evidence="1" key="2">
    <citation type="submission" date="2021-10" db="EMBL/GenBank/DDBJ databases">
        <authorList>
            <person name="Piombo E."/>
        </authorList>
    </citation>
    <scope>NUCLEOTIDE SEQUENCE</scope>
</reference>
<dbReference type="Proteomes" id="UP000836387">
    <property type="component" value="Unassembled WGS sequence"/>
</dbReference>
<name>A0ACA9UU53_BIOOC</name>
<feature type="non-terminal residue" evidence="1">
    <location>
        <position position="229"/>
    </location>
</feature>
<keyword evidence="2" id="KW-1185">Reference proteome</keyword>
<sequence length="229" mass="26643">MENNIQGLYCSLIHQFIDENEKIITLILDYFPFAKKKTYVNDWSTPELDSVLNFILDSTEDRRPVCIFIDGLDEYQGKGGQKELSQRIRKFARIENGIDNEDSDELLITRLQDIPSDIEDLYTDIWMRLNQDLNVYRESAALFFQFLIRFQELKNMGRLTSRDSSIELHLVSLFDIACWKDTSFQQRLLSMAHETSSDEIVRNGRSADSQLRKVVGGGNPHPVNEERIL</sequence>
<proteinExistence type="predicted"/>
<protein>
    <submittedName>
        <fullName evidence="1">Uncharacterized protein</fullName>
    </submittedName>
</protein>
<reference evidence="1" key="1">
    <citation type="submission" date="2020-04" db="EMBL/GenBank/DDBJ databases">
        <authorList>
            <person name="Broberg M."/>
        </authorList>
    </citation>
    <scope>NUCLEOTIDE SEQUENCE</scope>
</reference>